<evidence type="ECO:0000259" key="10">
    <source>
        <dbReference type="PROSITE" id="PS51837"/>
    </source>
</evidence>
<dbReference type="GO" id="GO:0008270">
    <property type="term" value="F:zinc ion binding"/>
    <property type="evidence" value="ECO:0007669"/>
    <property type="project" value="TreeGrafter"/>
</dbReference>
<accession>A0A8C9RF78</accession>
<organism evidence="11 12">
    <name type="scientific">Scleropages formosus</name>
    <name type="common">Asian bonytongue</name>
    <name type="synonym">Osteoglossum formosum</name>
    <dbReference type="NCBI Taxonomy" id="113540"/>
    <lineage>
        <taxon>Eukaryota</taxon>
        <taxon>Metazoa</taxon>
        <taxon>Chordata</taxon>
        <taxon>Craniata</taxon>
        <taxon>Vertebrata</taxon>
        <taxon>Euteleostomi</taxon>
        <taxon>Actinopterygii</taxon>
        <taxon>Neopterygii</taxon>
        <taxon>Teleostei</taxon>
        <taxon>Osteoglossocephala</taxon>
        <taxon>Osteoglossomorpha</taxon>
        <taxon>Osteoglossiformes</taxon>
        <taxon>Osteoglossidae</taxon>
        <taxon>Scleropages</taxon>
    </lineage>
</organism>
<feature type="region of interest" description="Disordered" evidence="8">
    <location>
        <begin position="1"/>
        <end position="77"/>
    </location>
</feature>
<evidence type="ECO:0000256" key="1">
    <source>
        <dbReference type="ARBA" id="ARBA00004125"/>
    </source>
</evidence>
<dbReference type="GO" id="GO:0098574">
    <property type="term" value="C:cytoplasmic side of lysosomal membrane"/>
    <property type="evidence" value="ECO:0007669"/>
    <property type="project" value="TreeGrafter"/>
</dbReference>
<reference evidence="11" key="2">
    <citation type="submission" date="2025-08" db="UniProtKB">
        <authorList>
            <consortium name="Ensembl"/>
        </authorList>
    </citation>
    <scope>IDENTIFICATION</scope>
</reference>
<evidence type="ECO:0000256" key="8">
    <source>
        <dbReference type="SAM" id="MobiDB-lite"/>
    </source>
</evidence>
<keyword evidence="12" id="KW-1185">Reference proteome</keyword>
<dbReference type="SMART" id="SM00714">
    <property type="entry name" value="LITAF"/>
    <property type="match status" value="1"/>
</dbReference>
<evidence type="ECO:0000256" key="5">
    <source>
        <dbReference type="ARBA" id="ARBA00022723"/>
    </source>
</evidence>
<protein>
    <submittedName>
        <fullName evidence="11">Si:dkeyp-75b4.8</fullName>
    </submittedName>
</protein>
<dbReference type="PANTHER" id="PTHR23292">
    <property type="entry name" value="LIPOPOLYSACCHARIDE-INDUCED TUMOR NECROSIS FACTOR-ALPHA FACTOR"/>
    <property type="match status" value="1"/>
</dbReference>
<keyword evidence="5" id="KW-0479">Metal-binding</keyword>
<evidence type="ECO:0000313" key="11">
    <source>
        <dbReference type="Ensembl" id="ENSSFOP00015014755.2"/>
    </source>
</evidence>
<dbReference type="GO" id="GO:0005634">
    <property type="term" value="C:nucleus"/>
    <property type="evidence" value="ECO:0007669"/>
    <property type="project" value="TreeGrafter"/>
</dbReference>
<feature type="transmembrane region" description="Helical" evidence="9">
    <location>
        <begin position="135"/>
        <end position="160"/>
    </location>
</feature>
<evidence type="ECO:0000256" key="9">
    <source>
        <dbReference type="SAM" id="Phobius"/>
    </source>
</evidence>
<feature type="domain" description="LITAF" evidence="10">
    <location>
        <begin position="98"/>
        <end position="182"/>
    </location>
</feature>
<dbReference type="InterPro" id="IPR037519">
    <property type="entry name" value="LITAF_fam"/>
</dbReference>
<keyword evidence="6" id="KW-0862">Zinc</keyword>
<dbReference type="GeneTree" id="ENSGT00940000155366"/>
<evidence type="ECO:0000256" key="6">
    <source>
        <dbReference type="ARBA" id="ARBA00022833"/>
    </source>
</evidence>
<reference evidence="11" key="3">
    <citation type="submission" date="2025-09" db="UniProtKB">
        <authorList>
            <consortium name="Ensembl"/>
        </authorList>
    </citation>
    <scope>IDENTIFICATION</scope>
</reference>
<dbReference type="GO" id="GO:0098560">
    <property type="term" value="C:cytoplasmic side of late endosome membrane"/>
    <property type="evidence" value="ECO:0007669"/>
    <property type="project" value="TreeGrafter"/>
</dbReference>
<dbReference type="PROSITE" id="PS51837">
    <property type="entry name" value="LITAF"/>
    <property type="match status" value="1"/>
</dbReference>
<evidence type="ECO:0000256" key="4">
    <source>
        <dbReference type="ARBA" id="ARBA00005975"/>
    </source>
</evidence>
<proteinExistence type="inferred from homology"/>
<reference evidence="11 12" key="1">
    <citation type="submission" date="2019-04" db="EMBL/GenBank/DDBJ databases">
        <authorList>
            <consortium name="Wellcome Sanger Institute Data Sharing"/>
        </authorList>
    </citation>
    <scope>NUCLEOTIDE SEQUENCE [LARGE SCALE GENOMIC DNA]</scope>
</reference>
<keyword evidence="7 9" id="KW-0472">Membrane</keyword>
<dbReference type="OrthoDB" id="4713066at2759"/>
<evidence type="ECO:0000256" key="2">
    <source>
        <dbReference type="ARBA" id="ARBA00004414"/>
    </source>
</evidence>
<dbReference type="PANTHER" id="PTHR23292:SF45">
    <property type="entry name" value="LIPOPOLYSACCHARIDE-INDUCED TUMOR NECROSIS FACTOR-ALPHA FACTOR HOMOLOG"/>
    <property type="match status" value="1"/>
</dbReference>
<evidence type="ECO:0000313" key="12">
    <source>
        <dbReference type="Proteomes" id="UP000694397"/>
    </source>
</evidence>
<evidence type="ECO:0000256" key="3">
    <source>
        <dbReference type="ARBA" id="ARBA00004630"/>
    </source>
</evidence>
<name>A0A8C9RF78_SCLFO</name>
<sequence length="183" mass="20338">MSNIPSANLPPSYLETVASGPPATQPQPQPYPQPQSHPQPQPQPYPQPQSQPQPQPQSHPQPQSQPQPQPQSHPQLQPQLELQPQLQVVPTYIVTTQAQTQGVLFCGNLGGHPCQTTCTNCQQKITTRVIYKPGAFSWLMCFVFVILGLFCGCCLIPFFVDSFEDAHHSCPLCHAHLHVHKRM</sequence>
<dbReference type="InterPro" id="IPR006629">
    <property type="entry name" value="LITAF"/>
</dbReference>
<dbReference type="AlphaFoldDB" id="A0A8C9RF78"/>
<keyword evidence="9" id="KW-0812">Transmembrane</keyword>
<feature type="compositionally biased region" description="Pro residues" evidence="8">
    <location>
        <begin position="23"/>
        <end position="71"/>
    </location>
</feature>
<comment type="subcellular location">
    <subcellularLocation>
        <location evidence="1">Endosome membrane</location>
        <topology evidence="1">Peripheral membrane protein</topology>
        <orientation evidence="1">Cytoplasmic side</orientation>
    </subcellularLocation>
    <subcellularLocation>
        <location evidence="2">Late endosome membrane</location>
    </subcellularLocation>
    <subcellularLocation>
        <location evidence="3">Lysosome membrane</location>
        <topology evidence="3">Peripheral membrane protein</topology>
        <orientation evidence="3">Cytoplasmic side</orientation>
    </subcellularLocation>
</comment>
<dbReference type="Proteomes" id="UP000694397">
    <property type="component" value="Chromosome 20"/>
</dbReference>
<comment type="similarity">
    <text evidence="4">Belongs to the CDIP1/LITAF family.</text>
</comment>
<evidence type="ECO:0000256" key="7">
    <source>
        <dbReference type="ARBA" id="ARBA00023136"/>
    </source>
</evidence>
<dbReference type="Ensembl" id="ENSSFOT00015014929.2">
    <property type="protein sequence ID" value="ENSSFOP00015014755.2"/>
    <property type="gene ID" value="ENSSFOG00015009512.2"/>
</dbReference>
<dbReference type="Pfam" id="PF10601">
    <property type="entry name" value="zf-LITAF-like"/>
    <property type="match status" value="1"/>
</dbReference>
<keyword evidence="9" id="KW-1133">Transmembrane helix</keyword>